<feature type="compositionally biased region" description="Polar residues" evidence="1">
    <location>
        <begin position="342"/>
        <end position="351"/>
    </location>
</feature>
<organism evidence="2 3">
    <name type="scientific">Microthyrium microscopicum</name>
    <dbReference type="NCBI Taxonomy" id="703497"/>
    <lineage>
        <taxon>Eukaryota</taxon>
        <taxon>Fungi</taxon>
        <taxon>Dikarya</taxon>
        <taxon>Ascomycota</taxon>
        <taxon>Pezizomycotina</taxon>
        <taxon>Dothideomycetes</taxon>
        <taxon>Dothideomycetes incertae sedis</taxon>
        <taxon>Microthyriales</taxon>
        <taxon>Microthyriaceae</taxon>
        <taxon>Microthyrium</taxon>
    </lineage>
</organism>
<evidence type="ECO:0008006" key="4">
    <source>
        <dbReference type="Google" id="ProtNLM"/>
    </source>
</evidence>
<evidence type="ECO:0000313" key="2">
    <source>
        <dbReference type="EMBL" id="KAF2665132.1"/>
    </source>
</evidence>
<dbReference type="Proteomes" id="UP000799302">
    <property type="component" value="Unassembled WGS sequence"/>
</dbReference>
<feature type="compositionally biased region" description="Basic and acidic residues" evidence="1">
    <location>
        <begin position="257"/>
        <end position="269"/>
    </location>
</feature>
<protein>
    <recommendedName>
        <fullName evidence="4">F-box domain-containing protein</fullName>
    </recommendedName>
</protein>
<evidence type="ECO:0000256" key="1">
    <source>
        <dbReference type="SAM" id="MobiDB-lite"/>
    </source>
</evidence>
<feature type="compositionally biased region" description="Basic and acidic residues" evidence="1">
    <location>
        <begin position="328"/>
        <end position="341"/>
    </location>
</feature>
<name>A0A6A6TZ73_9PEZI</name>
<evidence type="ECO:0000313" key="3">
    <source>
        <dbReference type="Proteomes" id="UP000799302"/>
    </source>
</evidence>
<proteinExistence type="predicted"/>
<gene>
    <name evidence="2" type="ORF">BT63DRAFT_459755</name>
</gene>
<sequence>MALPPRLLHLQPEILLLIIYQMQPKDFFSLSSMLSATRHTLTETYPKWKDTLITTDAWVRRFHGKKLHPRHSKFSEFVPEIGVPVLRDTCPDISSFLDYLDDASEDVQAEVLKFIEFVIVEAANVQGDAAKRLKKIIEHNSQAVAISKLTPRLKIWGPRPGNGCLPPKNSSYSLYMAGPKRDAVTAAISSPNNLNLFNFTMLSSKGHDPIFKNKPVVGRSRLAHFRLGDLLQSLKEAFTQKQPKHPPGRPRPGSRTTRREAQKDARDSSNTRSSTINSDPIFKNKPVVGRSRLAHFRLGDLLQSLKEAFTQKQPKHPPGRPRPGSRTTRREAQKDARDSSDTRPTTINSDPSLMINEAPPNYYDLFPKQ</sequence>
<feature type="region of interest" description="Disordered" evidence="1">
    <location>
        <begin position="237"/>
        <end position="284"/>
    </location>
</feature>
<keyword evidence="3" id="KW-1185">Reference proteome</keyword>
<reference evidence="2" key="1">
    <citation type="journal article" date="2020" name="Stud. Mycol.">
        <title>101 Dothideomycetes genomes: a test case for predicting lifestyles and emergence of pathogens.</title>
        <authorList>
            <person name="Haridas S."/>
            <person name="Albert R."/>
            <person name="Binder M."/>
            <person name="Bloem J."/>
            <person name="Labutti K."/>
            <person name="Salamov A."/>
            <person name="Andreopoulos B."/>
            <person name="Baker S."/>
            <person name="Barry K."/>
            <person name="Bills G."/>
            <person name="Bluhm B."/>
            <person name="Cannon C."/>
            <person name="Castanera R."/>
            <person name="Culley D."/>
            <person name="Daum C."/>
            <person name="Ezra D."/>
            <person name="Gonzalez J."/>
            <person name="Henrissat B."/>
            <person name="Kuo A."/>
            <person name="Liang C."/>
            <person name="Lipzen A."/>
            <person name="Lutzoni F."/>
            <person name="Magnuson J."/>
            <person name="Mondo S."/>
            <person name="Nolan M."/>
            <person name="Ohm R."/>
            <person name="Pangilinan J."/>
            <person name="Park H.-J."/>
            <person name="Ramirez L."/>
            <person name="Alfaro M."/>
            <person name="Sun H."/>
            <person name="Tritt A."/>
            <person name="Yoshinaga Y."/>
            <person name="Zwiers L.-H."/>
            <person name="Turgeon B."/>
            <person name="Goodwin S."/>
            <person name="Spatafora J."/>
            <person name="Crous P."/>
            <person name="Grigoriev I."/>
        </authorList>
    </citation>
    <scope>NUCLEOTIDE SEQUENCE</scope>
    <source>
        <strain evidence="2">CBS 115976</strain>
    </source>
</reference>
<feature type="region of interest" description="Disordered" evidence="1">
    <location>
        <begin position="308"/>
        <end position="369"/>
    </location>
</feature>
<dbReference type="AlphaFoldDB" id="A0A6A6TZ73"/>
<accession>A0A6A6TZ73</accession>
<dbReference type="EMBL" id="MU004241">
    <property type="protein sequence ID" value="KAF2665132.1"/>
    <property type="molecule type" value="Genomic_DNA"/>
</dbReference>